<name>A0A5N5EZT6_9ROSA</name>
<dbReference type="AlphaFoldDB" id="A0A5N5EZT6"/>
<gene>
    <name evidence="2" type="ORF">D8674_030911</name>
</gene>
<comment type="caution">
    <text evidence="2">The sequence shown here is derived from an EMBL/GenBank/DDBJ whole genome shotgun (WGS) entry which is preliminary data.</text>
</comment>
<dbReference type="EMBL" id="SMOL01000781">
    <property type="protein sequence ID" value="KAB2595461.1"/>
    <property type="molecule type" value="Genomic_DNA"/>
</dbReference>
<reference evidence="3" key="2">
    <citation type="submission" date="2019-10" db="EMBL/GenBank/DDBJ databases">
        <title>A de novo genome assembly of a pear dwarfing rootstock.</title>
        <authorList>
            <person name="Wang F."/>
            <person name="Wang J."/>
            <person name="Li S."/>
            <person name="Zhang Y."/>
            <person name="Fang M."/>
            <person name="Ma L."/>
            <person name="Zhao Y."/>
            <person name="Jiang S."/>
        </authorList>
    </citation>
    <scope>NUCLEOTIDE SEQUENCE [LARGE SCALE GENOMIC DNA]</scope>
</reference>
<organism evidence="2 3">
    <name type="scientific">Pyrus ussuriensis x Pyrus communis</name>
    <dbReference type="NCBI Taxonomy" id="2448454"/>
    <lineage>
        <taxon>Eukaryota</taxon>
        <taxon>Viridiplantae</taxon>
        <taxon>Streptophyta</taxon>
        <taxon>Embryophyta</taxon>
        <taxon>Tracheophyta</taxon>
        <taxon>Spermatophyta</taxon>
        <taxon>Magnoliopsida</taxon>
        <taxon>eudicotyledons</taxon>
        <taxon>Gunneridae</taxon>
        <taxon>Pentapetalae</taxon>
        <taxon>rosids</taxon>
        <taxon>fabids</taxon>
        <taxon>Rosales</taxon>
        <taxon>Rosaceae</taxon>
        <taxon>Amygdaloideae</taxon>
        <taxon>Maleae</taxon>
        <taxon>Pyrus</taxon>
    </lineage>
</organism>
<feature type="region of interest" description="Disordered" evidence="1">
    <location>
        <begin position="24"/>
        <end position="44"/>
    </location>
</feature>
<evidence type="ECO:0000313" key="3">
    <source>
        <dbReference type="Proteomes" id="UP000327157"/>
    </source>
</evidence>
<proteinExistence type="predicted"/>
<protein>
    <submittedName>
        <fullName evidence="2">Uncharacterized protein</fullName>
    </submittedName>
</protein>
<dbReference type="Proteomes" id="UP000327157">
    <property type="component" value="Chromosome 7"/>
</dbReference>
<evidence type="ECO:0000313" key="2">
    <source>
        <dbReference type="EMBL" id="KAB2595461.1"/>
    </source>
</evidence>
<keyword evidence="3" id="KW-1185">Reference proteome</keyword>
<reference evidence="2 3" key="3">
    <citation type="submission" date="2019-11" db="EMBL/GenBank/DDBJ databases">
        <title>A de novo genome assembly of a pear dwarfing rootstock.</title>
        <authorList>
            <person name="Wang F."/>
            <person name="Wang J."/>
            <person name="Li S."/>
            <person name="Zhang Y."/>
            <person name="Fang M."/>
            <person name="Ma L."/>
            <person name="Zhao Y."/>
            <person name="Jiang S."/>
        </authorList>
    </citation>
    <scope>NUCLEOTIDE SEQUENCE [LARGE SCALE GENOMIC DNA]</scope>
    <source>
        <strain evidence="2">S2</strain>
        <tissue evidence="2">Leaf</tissue>
    </source>
</reference>
<evidence type="ECO:0000256" key="1">
    <source>
        <dbReference type="SAM" id="MobiDB-lite"/>
    </source>
</evidence>
<feature type="compositionally biased region" description="Polar residues" evidence="1">
    <location>
        <begin position="26"/>
        <end position="44"/>
    </location>
</feature>
<sequence length="197" mass="22076">MTGLEEKQSDTEVISKVLRDLKTSKARGSSQDKTFSSSSRPVRTSFPQAEASELVHFVKDDNTISIITKSTTSTVDALKVPEILVTSEVAIPKAPIIYLVRATRVTSVLIPWPRKVTTPGSSSSLSPSEMPSPLASLPATAYLPELVRENKAEVSKQHIQEYRRIFREWMQRHFSTTFNLKSLQEAKRALTKLYQLQ</sequence>
<reference evidence="2 3" key="1">
    <citation type="submission" date="2019-09" db="EMBL/GenBank/DDBJ databases">
        <authorList>
            <person name="Ou C."/>
        </authorList>
    </citation>
    <scope>NUCLEOTIDE SEQUENCE [LARGE SCALE GENOMIC DNA]</scope>
    <source>
        <strain evidence="2">S2</strain>
        <tissue evidence="2">Leaf</tissue>
    </source>
</reference>
<accession>A0A5N5EZT6</accession>